<accession>A0A2T7PZX4</accession>
<evidence type="ECO:0000313" key="3">
    <source>
        <dbReference type="Proteomes" id="UP000245119"/>
    </source>
</evidence>
<feature type="signal peptide" evidence="1">
    <location>
        <begin position="1"/>
        <end position="26"/>
    </location>
</feature>
<dbReference type="AlphaFoldDB" id="A0A2T7PZX4"/>
<dbReference type="Proteomes" id="UP000245119">
    <property type="component" value="Linkage Group LG1"/>
</dbReference>
<reference evidence="2 3" key="1">
    <citation type="submission" date="2018-04" db="EMBL/GenBank/DDBJ databases">
        <title>The genome of golden apple snail Pomacea canaliculata provides insight into stress tolerance and invasive adaptation.</title>
        <authorList>
            <person name="Liu C."/>
            <person name="Liu B."/>
            <person name="Ren Y."/>
            <person name="Zhang Y."/>
            <person name="Wang H."/>
            <person name="Li S."/>
            <person name="Jiang F."/>
            <person name="Yin L."/>
            <person name="Zhang G."/>
            <person name="Qian W."/>
            <person name="Fan W."/>
        </authorList>
    </citation>
    <scope>NUCLEOTIDE SEQUENCE [LARGE SCALE GENOMIC DNA]</scope>
    <source>
        <strain evidence="2">SZHN2017</strain>
        <tissue evidence="2">Muscle</tissue>
    </source>
</reference>
<evidence type="ECO:0000256" key="1">
    <source>
        <dbReference type="SAM" id="SignalP"/>
    </source>
</evidence>
<dbReference type="EMBL" id="PZQS01000001">
    <property type="protein sequence ID" value="PVD38968.1"/>
    <property type="molecule type" value="Genomic_DNA"/>
</dbReference>
<comment type="caution">
    <text evidence="2">The sequence shown here is derived from an EMBL/GenBank/DDBJ whole genome shotgun (WGS) entry which is preliminary data.</text>
</comment>
<keyword evidence="1" id="KW-0732">Signal</keyword>
<proteinExistence type="predicted"/>
<protein>
    <submittedName>
        <fullName evidence="2">Uncharacterized protein</fullName>
    </submittedName>
</protein>
<keyword evidence="3" id="KW-1185">Reference proteome</keyword>
<gene>
    <name evidence="2" type="ORF">C0Q70_01593</name>
</gene>
<name>A0A2T7PZX4_POMCA</name>
<feature type="chain" id="PRO_5015657426" evidence="1">
    <location>
        <begin position="27"/>
        <end position="311"/>
    </location>
</feature>
<evidence type="ECO:0000313" key="2">
    <source>
        <dbReference type="EMBL" id="PVD38968.1"/>
    </source>
</evidence>
<organism evidence="2 3">
    <name type="scientific">Pomacea canaliculata</name>
    <name type="common">Golden apple snail</name>
    <dbReference type="NCBI Taxonomy" id="400727"/>
    <lineage>
        <taxon>Eukaryota</taxon>
        <taxon>Metazoa</taxon>
        <taxon>Spiralia</taxon>
        <taxon>Lophotrochozoa</taxon>
        <taxon>Mollusca</taxon>
        <taxon>Gastropoda</taxon>
        <taxon>Caenogastropoda</taxon>
        <taxon>Architaenioglossa</taxon>
        <taxon>Ampullarioidea</taxon>
        <taxon>Ampullariidae</taxon>
        <taxon>Pomacea</taxon>
    </lineage>
</organism>
<dbReference type="OrthoDB" id="5823771at2759"/>
<dbReference type="Gene3D" id="3.30.450.20">
    <property type="entry name" value="PAS domain"/>
    <property type="match status" value="1"/>
</dbReference>
<sequence>MKTPVGTNSACWFCAVLDILSALSLPHPPTPREEGTVLWRESRRLAAARPERRRDADRRRYGRSLGPVHHSERRFALYQGPHAEDGDLEASRALAFIDRYQRDPTPNCSRESIYIGDYTFRSEYFYTPFGEQVAKAVQLANVLNSLFMYSYRSDDLYKNVTFFALTQTLVEDDPKVKGCGIAFRAGQYPLYPNDSKSYFFPYSYRADGGTTVVSDLTKLYSPFQMPWFTYHKDRFSSSSAGTYKHARTVFTNFSDVGKLSNIQHQWNVSIRVFDKDGYWGRPYYDCLLNTWILQFSVPFFGLNSNGHVVFK</sequence>